<dbReference type="Proteomes" id="UP000059680">
    <property type="component" value="Chromosome 4"/>
</dbReference>
<dbReference type="EMBL" id="AP014960">
    <property type="protein sequence ID" value="BAS88225.1"/>
    <property type="molecule type" value="Genomic_DNA"/>
</dbReference>
<sequence length="80" mass="9297">KTRYFLLQPSWRRKHARSPAPQDLRVGVGTPLHVTLDEECPRAVDAFDHHASRLLHTMELLGRHRNHLPLMVGFKLYFAS</sequence>
<gene>
    <name evidence="1" type="ordered locus">Os04g0231200</name>
    <name evidence="1" type="ORF">OSNPB_040231200</name>
</gene>
<organism evidence="1 2">
    <name type="scientific">Oryza sativa subsp. japonica</name>
    <name type="common">Rice</name>
    <dbReference type="NCBI Taxonomy" id="39947"/>
    <lineage>
        <taxon>Eukaryota</taxon>
        <taxon>Viridiplantae</taxon>
        <taxon>Streptophyta</taxon>
        <taxon>Embryophyta</taxon>
        <taxon>Tracheophyta</taxon>
        <taxon>Spermatophyta</taxon>
        <taxon>Magnoliopsida</taxon>
        <taxon>Liliopsida</taxon>
        <taxon>Poales</taxon>
        <taxon>Poaceae</taxon>
        <taxon>BOP clade</taxon>
        <taxon>Oryzoideae</taxon>
        <taxon>Oryzeae</taxon>
        <taxon>Oryzinae</taxon>
        <taxon>Oryza</taxon>
        <taxon>Oryza sativa</taxon>
    </lineage>
</organism>
<evidence type="ECO:0000313" key="1">
    <source>
        <dbReference type="EMBL" id="BAS88225.1"/>
    </source>
</evidence>
<accession>A0A0N7KIP9</accession>
<reference evidence="1 2" key="2">
    <citation type="journal article" date="2013" name="Plant Cell Physiol.">
        <title>Rice Annotation Project Database (RAP-DB): an integrative and interactive database for rice genomics.</title>
        <authorList>
            <person name="Sakai H."/>
            <person name="Lee S.S."/>
            <person name="Tanaka T."/>
            <person name="Numa H."/>
            <person name="Kim J."/>
            <person name="Kawahara Y."/>
            <person name="Wakimoto H."/>
            <person name="Yang C.C."/>
            <person name="Iwamoto M."/>
            <person name="Abe T."/>
            <person name="Yamada Y."/>
            <person name="Muto A."/>
            <person name="Inokuchi H."/>
            <person name="Ikemura T."/>
            <person name="Matsumoto T."/>
            <person name="Sasaki T."/>
            <person name="Itoh T."/>
        </authorList>
    </citation>
    <scope>NUCLEOTIDE SEQUENCE [LARGE SCALE GENOMIC DNA]</scope>
    <source>
        <strain evidence="2">cv. Nipponbare</strain>
    </source>
</reference>
<dbReference type="Gramene" id="Os04t0231200-01">
    <property type="protein sequence ID" value="Os04t0231200-01"/>
    <property type="gene ID" value="Os04g0231200"/>
</dbReference>
<evidence type="ECO:0000313" key="2">
    <source>
        <dbReference type="Proteomes" id="UP000059680"/>
    </source>
</evidence>
<proteinExistence type="predicted"/>
<dbReference type="PaxDb" id="39947-A0A0N7KIP9"/>
<dbReference type="AlphaFoldDB" id="A0A0N7KIP9"/>
<protein>
    <submittedName>
        <fullName evidence="1">Os04g0231200 protein</fullName>
    </submittedName>
</protein>
<keyword evidence="2" id="KW-1185">Reference proteome</keyword>
<reference evidence="2" key="1">
    <citation type="journal article" date="2005" name="Nature">
        <title>The map-based sequence of the rice genome.</title>
        <authorList>
            <consortium name="International rice genome sequencing project (IRGSP)"/>
            <person name="Matsumoto T."/>
            <person name="Wu J."/>
            <person name="Kanamori H."/>
            <person name="Katayose Y."/>
            <person name="Fujisawa M."/>
            <person name="Namiki N."/>
            <person name="Mizuno H."/>
            <person name="Yamamoto K."/>
            <person name="Antonio B.A."/>
            <person name="Baba T."/>
            <person name="Sakata K."/>
            <person name="Nagamura Y."/>
            <person name="Aoki H."/>
            <person name="Arikawa K."/>
            <person name="Arita K."/>
            <person name="Bito T."/>
            <person name="Chiden Y."/>
            <person name="Fujitsuka N."/>
            <person name="Fukunaka R."/>
            <person name="Hamada M."/>
            <person name="Harada C."/>
            <person name="Hayashi A."/>
            <person name="Hijishita S."/>
            <person name="Honda M."/>
            <person name="Hosokawa S."/>
            <person name="Ichikawa Y."/>
            <person name="Idonuma A."/>
            <person name="Iijima M."/>
            <person name="Ikeda M."/>
            <person name="Ikeno M."/>
            <person name="Ito K."/>
            <person name="Ito S."/>
            <person name="Ito T."/>
            <person name="Ito Y."/>
            <person name="Ito Y."/>
            <person name="Iwabuchi A."/>
            <person name="Kamiya K."/>
            <person name="Karasawa W."/>
            <person name="Kurita K."/>
            <person name="Katagiri S."/>
            <person name="Kikuta A."/>
            <person name="Kobayashi H."/>
            <person name="Kobayashi N."/>
            <person name="Machita K."/>
            <person name="Maehara T."/>
            <person name="Masukawa M."/>
            <person name="Mizubayashi T."/>
            <person name="Mukai Y."/>
            <person name="Nagasaki H."/>
            <person name="Nagata Y."/>
            <person name="Naito S."/>
            <person name="Nakashima M."/>
            <person name="Nakama Y."/>
            <person name="Nakamichi Y."/>
            <person name="Nakamura M."/>
            <person name="Meguro A."/>
            <person name="Negishi M."/>
            <person name="Ohta I."/>
            <person name="Ohta T."/>
            <person name="Okamoto M."/>
            <person name="Ono N."/>
            <person name="Saji S."/>
            <person name="Sakaguchi M."/>
            <person name="Sakai K."/>
            <person name="Shibata M."/>
            <person name="Shimokawa T."/>
            <person name="Song J."/>
            <person name="Takazaki Y."/>
            <person name="Terasawa K."/>
            <person name="Tsugane M."/>
            <person name="Tsuji K."/>
            <person name="Ueda S."/>
            <person name="Waki K."/>
            <person name="Yamagata H."/>
            <person name="Yamamoto M."/>
            <person name="Yamamoto S."/>
            <person name="Yamane H."/>
            <person name="Yoshiki S."/>
            <person name="Yoshihara R."/>
            <person name="Yukawa K."/>
            <person name="Zhong H."/>
            <person name="Yano M."/>
            <person name="Yuan Q."/>
            <person name="Ouyang S."/>
            <person name="Liu J."/>
            <person name="Jones K.M."/>
            <person name="Gansberger K."/>
            <person name="Moffat K."/>
            <person name="Hill J."/>
            <person name="Bera J."/>
            <person name="Fadrosh D."/>
            <person name="Jin S."/>
            <person name="Johri S."/>
            <person name="Kim M."/>
            <person name="Overton L."/>
            <person name="Reardon M."/>
            <person name="Tsitrin T."/>
            <person name="Vuong H."/>
            <person name="Weaver B."/>
            <person name="Ciecko A."/>
            <person name="Tallon L."/>
            <person name="Jackson J."/>
            <person name="Pai G."/>
            <person name="Aken S.V."/>
            <person name="Utterback T."/>
            <person name="Reidmuller S."/>
            <person name="Feldblyum T."/>
            <person name="Hsiao J."/>
            <person name="Zismann V."/>
            <person name="Iobst S."/>
            <person name="de Vazeille A.R."/>
            <person name="Buell C.R."/>
            <person name="Ying K."/>
            <person name="Li Y."/>
            <person name="Lu T."/>
            <person name="Huang Y."/>
            <person name="Zhao Q."/>
            <person name="Feng Q."/>
            <person name="Zhang L."/>
            <person name="Zhu J."/>
            <person name="Weng Q."/>
            <person name="Mu J."/>
            <person name="Lu Y."/>
            <person name="Fan D."/>
            <person name="Liu Y."/>
            <person name="Guan J."/>
            <person name="Zhang Y."/>
            <person name="Yu S."/>
            <person name="Liu X."/>
            <person name="Zhang Y."/>
            <person name="Hong G."/>
            <person name="Han B."/>
            <person name="Choisne N."/>
            <person name="Demange N."/>
            <person name="Orjeda G."/>
            <person name="Samain S."/>
            <person name="Cattolico L."/>
            <person name="Pelletier E."/>
            <person name="Couloux A."/>
            <person name="Segurens B."/>
            <person name="Wincker P."/>
            <person name="D'Hont A."/>
            <person name="Scarpelli C."/>
            <person name="Weissenbach J."/>
            <person name="Salanoubat M."/>
            <person name="Quetier F."/>
            <person name="Yu Y."/>
            <person name="Kim H.R."/>
            <person name="Rambo T."/>
            <person name="Currie J."/>
            <person name="Collura K."/>
            <person name="Luo M."/>
            <person name="Yang T."/>
            <person name="Ammiraju J.S.S."/>
            <person name="Engler F."/>
            <person name="Soderlund C."/>
            <person name="Wing R.A."/>
            <person name="Palmer L.E."/>
            <person name="de la Bastide M."/>
            <person name="Spiegel L."/>
            <person name="Nascimento L."/>
            <person name="Zutavern T."/>
            <person name="O'Shaughnessy A."/>
            <person name="Dike S."/>
            <person name="Dedhia N."/>
            <person name="Preston R."/>
            <person name="Balija V."/>
            <person name="McCombie W.R."/>
            <person name="Chow T."/>
            <person name="Chen H."/>
            <person name="Chung M."/>
            <person name="Chen C."/>
            <person name="Shaw J."/>
            <person name="Wu H."/>
            <person name="Hsiao K."/>
            <person name="Chao Y."/>
            <person name="Chu M."/>
            <person name="Cheng C."/>
            <person name="Hour A."/>
            <person name="Lee P."/>
            <person name="Lin S."/>
            <person name="Lin Y."/>
            <person name="Liou J."/>
            <person name="Liu S."/>
            <person name="Hsing Y."/>
            <person name="Raghuvanshi S."/>
            <person name="Mohanty A."/>
            <person name="Bharti A.K."/>
            <person name="Gaur A."/>
            <person name="Gupta V."/>
            <person name="Kumar D."/>
            <person name="Ravi V."/>
            <person name="Vij S."/>
            <person name="Kapur A."/>
            <person name="Khurana P."/>
            <person name="Khurana P."/>
            <person name="Khurana J.P."/>
            <person name="Tyagi A.K."/>
            <person name="Gaikwad K."/>
            <person name="Singh A."/>
            <person name="Dalal V."/>
            <person name="Srivastava S."/>
            <person name="Dixit A."/>
            <person name="Pal A.K."/>
            <person name="Ghazi I.A."/>
            <person name="Yadav M."/>
            <person name="Pandit A."/>
            <person name="Bhargava A."/>
            <person name="Sureshbabu K."/>
            <person name="Batra K."/>
            <person name="Sharma T.R."/>
            <person name="Mohapatra T."/>
            <person name="Singh N.K."/>
            <person name="Messing J."/>
            <person name="Nelson A.B."/>
            <person name="Fuks G."/>
            <person name="Kavchok S."/>
            <person name="Keizer G."/>
            <person name="Linton E."/>
            <person name="Llaca V."/>
            <person name="Song R."/>
            <person name="Tanyolac B."/>
            <person name="Young S."/>
            <person name="Ho-Il K."/>
            <person name="Hahn J.H."/>
            <person name="Sangsakoo G."/>
            <person name="Vanavichit A."/>
            <person name="de Mattos Luiz.A.T."/>
            <person name="Zimmer P.D."/>
            <person name="Malone G."/>
            <person name="Dellagostin O."/>
            <person name="de Oliveira A.C."/>
            <person name="Bevan M."/>
            <person name="Bancroft I."/>
            <person name="Minx P."/>
            <person name="Cordum H."/>
            <person name="Wilson R."/>
            <person name="Cheng Z."/>
            <person name="Jin W."/>
            <person name="Jiang J."/>
            <person name="Leong S.A."/>
            <person name="Iwama H."/>
            <person name="Gojobori T."/>
            <person name="Itoh T."/>
            <person name="Niimura Y."/>
            <person name="Fujii Y."/>
            <person name="Habara T."/>
            <person name="Sakai H."/>
            <person name="Sato Y."/>
            <person name="Wilson G."/>
            <person name="Kumar K."/>
            <person name="McCouch S."/>
            <person name="Juretic N."/>
            <person name="Hoen D."/>
            <person name="Wright S."/>
            <person name="Bruskiewich R."/>
            <person name="Bureau T."/>
            <person name="Miyao A."/>
            <person name="Hirochika H."/>
            <person name="Nishikawa T."/>
            <person name="Kadowaki K."/>
            <person name="Sugiura M."/>
            <person name="Burr B."/>
            <person name="Sasaki T."/>
        </authorList>
    </citation>
    <scope>NUCLEOTIDE SEQUENCE [LARGE SCALE GENOMIC DNA]</scope>
    <source>
        <strain evidence="2">cv. Nipponbare</strain>
    </source>
</reference>
<feature type="non-terminal residue" evidence="1">
    <location>
        <position position="1"/>
    </location>
</feature>
<name>A0A0N7KIP9_ORYSJ</name>
<dbReference type="InParanoid" id="A0A0N7KIP9"/>
<reference evidence="1 2" key="3">
    <citation type="journal article" date="2013" name="Rice">
        <title>Improvement of the Oryza sativa Nipponbare reference genome using next generation sequence and optical map data.</title>
        <authorList>
            <person name="Kawahara Y."/>
            <person name="de la Bastide M."/>
            <person name="Hamilton J.P."/>
            <person name="Kanamori H."/>
            <person name="McCombie W.R."/>
            <person name="Ouyang S."/>
            <person name="Schwartz D.C."/>
            <person name="Tanaka T."/>
            <person name="Wu J."/>
            <person name="Zhou S."/>
            <person name="Childs K.L."/>
            <person name="Davidson R.M."/>
            <person name="Lin H."/>
            <person name="Quesada-Ocampo L."/>
            <person name="Vaillancourt B."/>
            <person name="Sakai H."/>
            <person name="Lee S.S."/>
            <person name="Kim J."/>
            <person name="Numa H."/>
            <person name="Itoh T."/>
            <person name="Buell C.R."/>
            <person name="Matsumoto T."/>
        </authorList>
    </citation>
    <scope>NUCLEOTIDE SEQUENCE [LARGE SCALE GENOMIC DNA]</scope>
    <source>
        <strain evidence="2">cv. Nipponbare</strain>
    </source>
</reference>